<proteinExistence type="predicted"/>
<sequence>MALGLLLIRGSPVIVFLFFDYEEPRSQLAASASSYRQSRFTGREFGSVKFHEKSNGSCRCGLTCCVEALLGSQIHELKCFTGHENQSTDLLCLLGRSRSERSVTTRRELLTLQVPELDCSSTVLNSHSPTSTTFWWGGRVALIF</sequence>
<comment type="caution">
    <text evidence="1">The sequence shown here is derived from an EMBL/GenBank/DDBJ whole genome shotgun (WGS) entry which is preliminary data.</text>
</comment>
<name>A0ABD1ZH57_9MARC</name>
<reference evidence="1 2" key="1">
    <citation type="submission" date="2024-09" db="EMBL/GenBank/DDBJ databases">
        <title>Chromosome-scale assembly of Riccia fluitans.</title>
        <authorList>
            <person name="Paukszto L."/>
            <person name="Sawicki J."/>
            <person name="Karawczyk K."/>
            <person name="Piernik-Szablinska J."/>
            <person name="Szczecinska M."/>
            <person name="Mazdziarz M."/>
        </authorList>
    </citation>
    <scope>NUCLEOTIDE SEQUENCE [LARGE SCALE GENOMIC DNA]</scope>
    <source>
        <strain evidence="1">Rf_01</strain>
        <tissue evidence="1">Aerial parts of the thallus</tissue>
    </source>
</reference>
<protein>
    <recommendedName>
        <fullName evidence="3">Secreted protein</fullName>
    </recommendedName>
</protein>
<keyword evidence="2" id="KW-1185">Reference proteome</keyword>
<accession>A0ABD1ZH57</accession>
<dbReference type="Proteomes" id="UP001605036">
    <property type="component" value="Unassembled WGS sequence"/>
</dbReference>
<dbReference type="EMBL" id="JBHFFA010000001">
    <property type="protein sequence ID" value="KAL2650650.1"/>
    <property type="molecule type" value="Genomic_DNA"/>
</dbReference>
<dbReference type="AlphaFoldDB" id="A0ABD1ZH57"/>
<evidence type="ECO:0008006" key="3">
    <source>
        <dbReference type="Google" id="ProtNLM"/>
    </source>
</evidence>
<evidence type="ECO:0000313" key="2">
    <source>
        <dbReference type="Proteomes" id="UP001605036"/>
    </source>
</evidence>
<gene>
    <name evidence="1" type="ORF">R1flu_018778</name>
</gene>
<organism evidence="1 2">
    <name type="scientific">Riccia fluitans</name>
    <dbReference type="NCBI Taxonomy" id="41844"/>
    <lineage>
        <taxon>Eukaryota</taxon>
        <taxon>Viridiplantae</taxon>
        <taxon>Streptophyta</taxon>
        <taxon>Embryophyta</taxon>
        <taxon>Marchantiophyta</taxon>
        <taxon>Marchantiopsida</taxon>
        <taxon>Marchantiidae</taxon>
        <taxon>Marchantiales</taxon>
        <taxon>Ricciaceae</taxon>
        <taxon>Riccia</taxon>
    </lineage>
</organism>
<evidence type="ECO:0000313" key="1">
    <source>
        <dbReference type="EMBL" id="KAL2650650.1"/>
    </source>
</evidence>